<dbReference type="AlphaFoldDB" id="A0A9P5TXR9"/>
<evidence type="ECO:0000313" key="2">
    <source>
        <dbReference type="Proteomes" id="UP000772434"/>
    </source>
</evidence>
<feature type="non-terminal residue" evidence="1">
    <location>
        <position position="195"/>
    </location>
</feature>
<proteinExistence type="predicted"/>
<protein>
    <submittedName>
        <fullName evidence="1">Uncharacterized protein</fullName>
    </submittedName>
</protein>
<gene>
    <name evidence="1" type="ORF">BDP27DRAFT_1139573</name>
</gene>
<dbReference type="OrthoDB" id="3003917at2759"/>
<organism evidence="1 2">
    <name type="scientific">Rhodocollybia butyracea</name>
    <dbReference type="NCBI Taxonomy" id="206335"/>
    <lineage>
        <taxon>Eukaryota</taxon>
        <taxon>Fungi</taxon>
        <taxon>Dikarya</taxon>
        <taxon>Basidiomycota</taxon>
        <taxon>Agaricomycotina</taxon>
        <taxon>Agaricomycetes</taxon>
        <taxon>Agaricomycetidae</taxon>
        <taxon>Agaricales</taxon>
        <taxon>Marasmiineae</taxon>
        <taxon>Omphalotaceae</taxon>
        <taxon>Rhodocollybia</taxon>
    </lineage>
</organism>
<reference evidence="1" key="1">
    <citation type="submission" date="2020-11" db="EMBL/GenBank/DDBJ databases">
        <authorList>
            <consortium name="DOE Joint Genome Institute"/>
            <person name="Ahrendt S."/>
            <person name="Riley R."/>
            <person name="Andreopoulos W."/>
            <person name="Labutti K."/>
            <person name="Pangilinan J."/>
            <person name="Ruiz-Duenas F.J."/>
            <person name="Barrasa J.M."/>
            <person name="Sanchez-Garcia M."/>
            <person name="Camarero S."/>
            <person name="Miyauchi S."/>
            <person name="Serrano A."/>
            <person name="Linde D."/>
            <person name="Babiker R."/>
            <person name="Drula E."/>
            <person name="Ayuso-Fernandez I."/>
            <person name="Pacheco R."/>
            <person name="Padilla G."/>
            <person name="Ferreira P."/>
            <person name="Barriuso J."/>
            <person name="Kellner H."/>
            <person name="Castanera R."/>
            <person name="Alfaro M."/>
            <person name="Ramirez L."/>
            <person name="Pisabarro A.G."/>
            <person name="Kuo A."/>
            <person name="Tritt A."/>
            <person name="Lipzen A."/>
            <person name="He G."/>
            <person name="Yan M."/>
            <person name="Ng V."/>
            <person name="Cullen D."/>
            <person name="Martin F."/>
            <person name="Rosso M.-N."/>
            <person name="Henrissat B."/>
            <person name="Hibbett D."/>
            <person name="Martinez A.T."/>
            <person name="Grigoriev I.V."/>
        </authorList>
    </citation>
    <scope>NUCLEOTIDE SEQUENCE</scope>
    <source>
        <strain evidence="1">AH 40177</strain>
    </source>
</reference>
<dbReference type="Proteomes" id="UP000772434">
    <property type="component" value="Unassembled WGS sequence"/>
</dbReference>
<evidence type="ECO:0000313" key="1">
    <source>
        <dbReference type="EMBL" id="KAF9058444.1"/>
    </source>
</evidence>
<dbReference type="EMBL" id="JADNRY010000381">
    <property type="protein sequence ID" value="KAF9058444.1"/>
    <property type="molecule type" value="Genomic_DNA"/>
</dbReference>
<comment type="caution">
    <text evidence="1">The sequence shown here is derived from an EMBL/GenBank/DDBJ whole genome shotgun (WGS) entry which is preliminary data.</text>
</comment>
<feature type="non-terminal residue" evidence="1">
    <location>
        <position position="1"/>
    </location>
</feature>
<accession>A0A9P5TXR9</accession>
<sequence>LSGLPYVLDLKPPIKWLSSQETNLNQSCPFTDLNSETPDQFIVRTYPQFLWLPEVNLLESSQCRLLTAFQSIMPLNLTSCINLGRCFILSLTAHASTNKYHVELPEILDNDGSAGEIEETMMWFALSQVKSNVEGQAERKRMCSNSSENGSHSSHLIETPIWMNNDWRLRWIRRMGRRKAQIQILLYFLILWLPG</sequence>
<name>A0A9P5TXR9_9AGAR</name>
<keyword evidence="2" id="KW-1185">Reference proteome</keyword>